<dbReference type="Proteomes" id="UP000243745">
    <property type="component" value="Unassembled WGS sequence"/>
</dbReference>
<dbReference type="Pfam" id="PF01610">
    <property type="entry name" value="DDE_Tnp_ISL3"/>
    <property type="match status" value="1"/>
</dbReference>
<gene>
    <name evidence="2" type="ORF">SAMN02910344_01790</name>
</gene>
<reference evidence="2 3" key="1">
    <citation type="submission" date="2016-10" db="EMBL/GenBank/DDBJ databases">
        <authorList>
            <person name="Varghese N."/>
            <person name="Submissions S."/>
        </authorList>
    </citation>
    <scope>NUCLEOTIDE SEQUENCE [LARGE SCALE GENOMIC DNA]</scope>
    <source>
        <strain evidence="2 3">DSM 1361</strain>
    </source>
</reference>
<dbReference type="NCBIfam" id="NF033550">
    <property type="entry name" value="transpos_ISL3"/>
    <property type="match status" value="1"/>
</dbReference>
<dbReference type="AlphaFoldDB" id="A0A662ZIU2"/>
<evidence type="ECO:0000313" key="2">
    <source>
        <dbReference type="EMBL" id="SFP58346.1"/>
    </source>
</evidence>
<evidence type="ECO:0000259" key="1">
    <source>
        <dbReference type="Pfam" id="PF01610"/>
    </source>
</evidence>
<dbReference type="EMBL" id="FOXF01000039">
    <property type="protein sequence ID" value="SFP58346.1"/>
    <property type="molecule type" value="Genomic_DNA"/>
</dbReference>
<feature type="domain" description="Transposase IS204/IS1001/IS1096/IS1165 DDE" evidence="1">
    <location>
        <begin position="141"/>
        <end position="407"/>
    </location>
</feature>
<sequence>KTLKSVYSFESNRQTSNMRCPFCGKMNVYVHARHSTEIKDFPFLPKHRQSPVFYYHGYKCRECGHHFMEPIPAKVPNARITIRAAEWIKGLLSRNMPVSAVAEITGFHWETVKKIHLGFMDEFLRKRKEELQRSGYKPTYLAVDEFAIHKGHSYASCVMDLETGEILWVGQGRGMEDFRKFFKEYDMERLNNVKAFAMDMNASFNRLVEEYMPKTEIVYDRYHMQAQYGKDVLGSVRLEEARKHQDKANELKKLAGTVDDKETLQKLKQNIRNENQGYTRLKKARWAVLTNSRNLSESGGEALDKILNSHSDLATCYAMKEEMNRLFELRDKEKAYYGWMKWFLAAEESGIPQLQKFAKLKVKRLKGLVAHATHPISTGKLEGMNNKIKVAKRIAYGYRDEDYFFTLIRYQSSLRFPTIP</sequence>
<dbReference type="PANTHER" id="PTHR33498">
    <property type="entry name" value="TRANSPOSASE FOR INSERTION SEQUENCE ELEMENT IS1557"/>
    <property type="match status" value="1"/>
</dbReference>
<accession>A0A662ZIU2</accession>
<dbReference type="PANTHER" id="PTHR33498:SF1">
    <property type="entry name" value="TRANSPOSASE FOR INSERTION SEQUENCE ELEMENT IS1557"/>
    <property type="match status" value="1"/>
</dbReference>
<name>A0A662ZIU2_9GAMM</name>
<dbReference type="InterPro" id="IPR047951">
    <property type="entry name" value="Transpos_ISL3"/>
</dbReference>
<feature type="non-terminal residue" evidence="2">
    <location>
        <position position="1"/>
    </location>
</feature>
<dbReference type="InterPro" id="IPR002560">
    <property type="entry name" value="Transposase_DDE"/>
</dbReference>
<dbReference type="OrthoDB" id="5289059at2"/>
<evidence type="ECO:0000313" key="3">
    <source>
        <dbReference type="Proteomes" id="UP000243745"/>
    </source>
</evidence>
<protein>
    <submittedName>
        <fullName evidence="2">Transposase</fullName>
    </submittedName>
</protein>
<organism evidence="2 3">
    <name type="scientific">Ruminobacter amylophilus</name>
    <dbReference type="NCBI Taxonomy" id="867"/>
    <lineage>
        <taxon>Bacteria</taxon>
        <taxon>Pseudomonadati</taxon>
        <taxon>Pseudomonadota</taxon>
        <taxon>Gammaproteobacteria</taxon>
        <taxon>Aeromonadales</taxon>
        <taxon>Succinivibrionaceae</taxon>
        <taxon>Ruminobacter</taxon>
    </lineage>
</organism>
<proteinExistence type="predicted"/>
<keyword evidence="3" id="KW-1185">Reference proteome</keyword>